<evidence type="ECO:0000313" key="2">
    <source>
        <dbReference type="EMBL" id="CAA3027568.1"/>
    </source>
</evidence>
<dbReference type="Proteomes" id="UP000594638">
    <property type="component" value="Unassembled WGS sequence"/>
</dbReference>
<organism evidence="2 3">
    <name type="scientific">Olea europaea subsp. europaea</name>
    <dbReference type="NCBI Taxonomy" id="158383"/>
    <lineage>
        <taxon>Eukaryota</taxon>
        <taxon>Viridiplantae</taxon>
        <taxon>Streptophyta</taxon>
        <taxon>Embryophyta</taxon>
        <taxon>Tracheophyta</taxon>
        <taxon>Spermatophyta</taxon>
        <taxon>Magnoliopsida</taxon>
        <taxon>eudicotyledons</taxon>
        <taxon>Gunneridae</taxon>
        <taxon>Pentapetalae</taxon>
        <taxon>asterids</taxon>
        <taxon>lamiids</taxon>
        <taxon>Lamiales</taxon>
        <taxon>Oleaceae</taxon>
        <taxon>Oleeae</taxon>
        <taxon>Olea</taxon>
    </lineage>
</organism>
<dbReference type="EMBL" id="CACTIH010009209">
    <property type="protein sequence ID" value="CAA3027568.1"/>
    <property type="molecule type" value="Genomic_DNA"/>
</dbReference>
<protein>
    <submittedName>
        <fullName evidence="2">-tyrosine-phosphatase MKP1-like</fullName>
    </submittedName>
</protein>
<accession>A0A8S0VB54</accession>
<sequence length="117" mass="13196">MDTRCVVLDSRSIYIVLVPSVSFEGNNADILYIWIGREVSWNVGHDQLIDNDSKYTNSPARLENVDRSFLAEKGFSTNAQIKIVKEDEEPAQLLEHLSSLRKDLNSGSSKSDLCLQH</sequence>
<dbReference type="AlphaFoldDB" id="A0A8S0VB54"/>
<feature type="domain" description="Protein-tyrosine-phosphatase MKP1 C-terminal" evidence="1">
    <location>
        <begin position="6"/>
        <end position="97"/>
    </location>
</feature>
<dbReference type="Gramene" id="OE9A101419T1">
    <property type="protein sequence ID" value="OE9A101419C1"/>
    <property type="gene ID" value="OE9A101419"/>
</dbReference>
<dbReference type="SUPFAM" id="SSF55753">
    <property type="entry name" value="Actin depolymerizing proteins"/>
    <property type="match status" value="1"/>
</dbReference>
<evidence type="ECO:0000313" key="3">
    <source>
        <dbReference type="Proteomes" id="UP000594638"/>
    </source>
</evidence>
<evidence type="ECO:0000259" key="1">
    <source>
        <dbReference type="Pfam" id="PF25466"/>
    </source>
</evidence>
<comment type="caution">
    <text evidence="2">The sequence shown here is derived from an EMBL/GenBank/DDBJ whole genome shotgun (WGS) entry which is preliminary data.</text>
</comment>
<reference evidence="2 3" key="1">
    <citation type="submission" date="2019-12" db="EMBL/GenBank/DDBJ databases">
        <authorList>
            <person name="Alioto T."/>
            <person name="Alioto T."/>
            <person name="Gomez Garrido J."/>
        </authorList>
    </citation>
    <scope>NUCLEOTIDE SEQUENCE [LARGE SCALE GENOMIC DNA]</scope>
</reference>
<name>A0A8S0VB54_OLEEU</name>
<dbReference type="OrthoDB" id="165342at2759"/>
<proteinExistence type="predicted"/>
<dbReference type="InterPro" id="IPR057528">
    <property type="entry name" value="MPK1_C"/>
</dbReference>
<gene>
    <name evidence="2" type="ORF">OLEA9_A101419</name>
</gene>
<keyword evidence="3" id="KW-1185">Reference proteome</keyword>
<dbReference type="Pfam" id="PF25466">
    <property type="entry name" value="MPK1_gelsolin_C"/>
    <property type="match status" value="1"/>
</dbReference>